<dbReference type="RefSeq" id="WP_269122055.1">
    <property type="nucleotide sequence ID" value="NZ_JAPUBN010000006.1"/>
</dbReference>
<keyword evidence="4" id="KW-0804">Transcription</keyword>
<dbReference type="Gene3D" id="3.40.190.290">
    <property type="match status" value="1"/>
</dbReference>
<dbReference type="Gene3D" id="1.10.10.10">
    <property type="entry name" value="Winged helix-like DNA-binding domain superfamily/Winged helix DNA-binding domain"/>
    <property type="match status" value="1"/>
</dbReference>
<evidence type="ECO:0000256" key="2">
    <source>
        <dbReference type="ARBA" id="ARBA00023015"/>
    </source>
</evidence>
<evidence type="ECO:0000313" key="7">
    <source>
        <dbReference type="Proteomes" id="UP001149719"/>
    </source>
</evidence>
<dbReference type="Pfam" id="PF03466">
    <property type="entry name" value="LysR_substrate"/>
    <property type="match status" value="1"/>
</dbReference>
<dbReference type="Proteomes" id="UP001149719">
    <property type="component" value="Unassembled WGS sequence"/>
</dbReference>
<dbReference type="PROSITE" id="PS50931">
    <property type="entry name" value="HTH_LYSR"/>
    <property type="match status" value="1"/>
</dbReference>
<dbReference type="SUPFAM" id="SSF53850">
    <property type="entry name" value="Periplasmic binding protein-like II"/>
    <property type="match status" value="1"/>
</dbReference>
<dbReference type="InterPro" id="IPR036388">
    <property type="entry name" value="WH-like_DNA-bd_sf"/>
</dbReference>
<reference evidence="6" key="1">
    <citation type="submission" date="2022-12" db="EMBL/GenBank/DDBJ databases">
        <title>Marinomonas 15G1-11 sp. nov, isolated from marine algae.</title>
        <authorList>
            <person name="Butt M."/>
            <person name="Choi D.G."/>
            <person name="Kim J.M."/>
            <person name="Lee J.K."/>
            <person name="Baek J.H."/>
            <person name="Jeon C.O."/>
        </authorList>
    </citation>
    <scope>NUCLEOTIDE SEQUENCE</scope>
    <source>
        <strain evidence="6">15G1-11</strain>
    </source>
</reference>
<keyword evidence="3" id="KW-0238">DNA-binding</keyword>
<keyword evidence="7" id="KW-1185">Reference proteome</keyword>
<feature type="domain" description="HTH lysR-type" evidence="5">
    <location>
        <begin position="1"/>
        <end position="59"/>
    </location>
</feature>
<dbReference type="InterPro" id="IPR036390">
    <property type="entry name" value="WH_DNA-bd_sf"/>
</dbReference>
<accession>A0ABT4JPH6</accession>
<organism evidence="6 7">
    <name type="scientific">Marinomonas phaeophyticola</name>
    <dbReference type="NCBI Taxonomy" id="3004091"/>
    <lineage>
        <taxon>Bacteria</taxon>
        <taxon>Pseudomonadati</taxon>
        <taxon>Pseudomonadota</taxon>
        <taxon>Gammaproteobacteria</taxon>
        <taxon>Oceanospirillales</taxon>
        <taxon>Oceanospirillaceae</taxon>
        <taxon>Marinomonas</taxon>
    </lineage>
</organism>
<dbReference type="SUPFAM" id="SSF46785">
    <property type="entry name" value="Winged helix' DNA-binding domain"/>
    <property type="match status" value="1"/>
</dbReference>
<dbReference type="CDD" id="cd08422">
    <property type="entry name" value="PBP2_CrgA_like"/>
    <property type="match status" value="1"/>
</dbReference>
<evidence type="ECO:0000256" key="1">
    <source>
        <dbReference type="ARBA" id="ARBA00009437"/>
    </source>
</evidence>
<sequence length="295" mass="33264">MDKLTAARVFIDVAYSNSFTLTADKLNMSRPMVTRYIETIEDWLGVRLLHRTTRKISLTTAGKESLKDIEAWVAQADHIVHLTSNSDVLSGAIRITTSMSFGIHQLLPAIQDFMNKYTQVQVNIELEDSVTDMIEQSIDLAIRIASTPHPSLIGKPIAICESVLVASPEYLNGKTAIKHPQDLQNHDCLGYKNHERYIWNLSKNEDFEAVAVTCRLSANEATVLLNASLKHAGITLQPKYLANTYIKTGELTPILPEWKPNDLTIYALYSSRKHLSPTVRALIDHLEHYFSNHPW</sequence>
<evidence type="ECO:0000256" key="4">
    <source>
        <dbReference type="ARBA" id="ARBA00023163"/>
    </source>
</evidence>
<dbReference type="PANTHER" id="PTHR30537:SF35">
    <property type="entry name" value="TRANSCRIPTIONAL REGULATORY PROTEIN"/>
    <property type="match status" value="1"/>
</dbReference>
<name>A0ABT4JPH6_9GAMM</name>
<dbReference type="InterPro" id="IPR000847">
    <property type="entry name" value="LysR_HTH_N"/>
</dbReference>
<evidence type="ECO:0000313" key="6">
    <source>
        <dbReference type="EMBL" id="MCZ2720280.1"/>
    </source>
</evidence>
<dbReference type="PANTHER" id="PTHR30537">
    <property type="entry name" value="HTH-TYPE TRANSCRIPTIONAL REGULATOR"/>
    <property type="match status" value="1"/>
</dbReference>
<proteinExistence type="inferred from homology"/>
<evidence type="ECO:0000259" key="5">
    <source>
        <dbReference type="PROSITE" id="PS50931"/>
    </source>
</evidence>
<dbReference type="Pfam" id="PF00126">
    <property type="entry name" value="HTH_1"/>
    <property type="match status" value="1"/>
</dbReference>
<comment type="caution">
    <text evidence="6">The sequence shown here is derived from an EMBL/GenBank/DDBJ whole genome shotgun (WGS) entry which is preliminary data.</text>
</comment>
<comment type="similarity">
    <text evidence="1">Belongs to the LysR transcriptional regulatory family.</text>
</comment>
<dbReference type="EMBL" id="JAPUBN010000006">
    <property type="protein sequence ID" value="MCZ2720280.1"/>
    <property type="molecule type" value="Genomic_DNA"/>
</dbReference>
<evidence type="ECO:0000256" key="3">
    <source>
        <dbReference type="ARBA" id="ARBA00023125"/>
    </source>
</evidence>
<dbReference type="InterPro" id="IPR005119">
    <property type="entry name" value="LysR_subst-bd"/>
</dbReference>
<dbReference type="InterPro" id="IPR058163">
    <property type="entry name" value="LysR-type_TF_proteobact-type"/>
</dbReference>
<protein>
    <submittedName>
        <fullName evidence="6">LysR family transcriptional regulator</fullName>
    </submittedName>
</protein>
<keyword evidence="2" id="KW-0805">Transcription regulation</keyword>
<gene>
    <name evidence="6" type="ORF">O1D97_01135</name>
</gene>